<feature type="non-terminal residue" evidence="6">
    <location>
        <position position="1"/>
    </location>
</feature>
<evidence type="ECO:0000313" key="6">
    <source>
        <dbReference type="EMBL" id="CAG11396.1"/>
    </source>
</evidence>
<dbReference type="SUPFAM" id="SSF48452">
    <property type="entry name" value="TPR-like"/>
    <property type="match status" value="2"/>
</dbReference>
<dbReference type="Pfam" id="PF13236">
    <property type="entry name" value="CLU"/>
    <property type="match status" value="1"/>
</dbReference>
<feature type="region of interest" description="Disordered" evidence="4">
    <location>
        <begin position="1"/>
        <end position="24"/>
    </location>
</feature>
<reference evidence="6" key="1">
    <citation type="journal article" date="2004" name="Nature">
        <title>Genome duplication in the teleost fish Tetraodon nigroviridis reveals the early vertebrate proto-karyotype.</title>
        <authorList>
            <person name="Jaillon O."/>
            <person name="Aury J.-M."/>
            <person name="Brunet F."/>
            <person name="Petit J.-L."/>
            <person name="Stange-Thomann N."/>
            <person name="Mauceli E."/>
            <person name="Bouneau L."/>
            <person name="Fischer C."/>
            <person name="Ozouf-Costaz C."/>
            <person name="Bernot A."/>
            <person name="Nicaud S."/>
            <person name="Jaffe D."/>
            <person name="Fisher S."/>
            <person name="Lutfalla G."/>
            <person name="Dossat C."/>
            <person name="Segurens B."/>
            <person name="Dasilva C."/>
            <person name="Salanoubat M."/>
            <person name="Levy M."/>
            <person name="Boudet N."/>
            <person name="Castellano S."/>
            <person name="Anthouard V."/>
            <person name="Jubin C."/>
            <person name="Castelli V."/>
            <person name="Katinka M."/>
            <person name="Vacherie B."/>
            <person name="Biemont C."/>
            <person name="Skalli Z."/>
            <person name="Cattolico L."/>
            <person name="Poulain J."/>
            <person name="De Berardinis V."/>
            <person name="Cruaud C."/>
            <person name="Duprat S."/>
            <person name="Brottier P."/>
            <person name="Coutanceau J.-P."/>
            <person name="Gouzy J."/>
            <person name="Parra G."/>
            <person name="Lardier G."/>
            <person name="Chapple C."/>
            <person name="McKernan K.J."/>
            <person name="McEwan P."/>
            <person name="Bosak S."/>
            <person name="Kellis M."/>
            <person name="Volff J.-N."/>
            <person name="Guigo R."/>
            <person name="Zody M.C."/>
            <person name="Mesirov J."/>
            <person name="Lindblad-Toh K."/>
            <person name="Birren B."/>
            <person name="Nusbaum C."/>
            <person name="Kahn D."/>
            <person name="Robinson-Rechavi M."/>
            <person name="Laudet V."/>
            <person name="Schachter V."/>
            <person name="Quetier F."/>
            <person name="Saurin W."/>
            <person name="Scarpelli C."/>
            <person name="Wincker P."/>
            <person name="Lander E.S."/>
            <person name="Weissenbach J."/>
            <person name="Roest Crollius H."/>
        </authorList>
    </citation>
    <scope>NUCLEOTIDE SEQUENCE [LARGE SCALE GENOMIC DNA]</scope>
</reference>
<dbReference type="KEGG" id="tng:GSTEN00033354G001"/>
<keyword evidence="1" id="KW-0963">Cytoplasm</keyword>
<dbReference type="OrthoDB" id="1414216at2759"/>
<sequence>GNELEQIDCTPPEHILPGSKDRPLVPLQPQNKDWKPMQCLKVLTMSGWNPPPGNRKMHGDLMYLYMVTVEERHVSVTASTRGFYLNQSTTYTFNPKPANPSFLSHSLVELLSQISPAFKKNFTALQKKRVQRHPFERIATPFQVYSWTAPQVDHAMDCVRAEDAYTSRLGYEEHIPGQARSAADVGSSDWNEELQTTRELPRKNLPERLLRERAIFKVHSDFAAAATRGAMAVIDGNVMAINPGEETRMQMFIWNNIFFSLGFDVRDHYRELGGDAAAHAAPTNDLNGVRAYGAVDVEGLYTLGTVVVDYRGYRVTAQSIIPGILEREQEQSVIYGSIDFGKTVVSHNKYLELLDKTSRPLKVQKHRVLNEKNECVELCSSVECKGIIGNDGRHYILDLLRTFPPDLNFLMVDGEELPLESQRQGFPRQHRHRLACLRQELIEAFVEHRYLLFMKMAALQLMQQKANKDTKTDAPAITDVAAAGDAEARAAEEETGSAAAQAHTETDGGENASKPAANWPVDLPAAQNGESKSPLAGKELEESIPGLAQAKELAETLVAEDGSCIDAKSREVVLNACKAVGSISSTCFDIRFNPDIFSPGVCFPEDAADEVQKQKQLLKDAAAFLVSCQVPLLVSGAASSGFPDAGWLKKQPQKTRVLCEQVKDCLDHSALPMDGATLTEALHQRGINVRYLGSVLEFVEKTPAKAQLEHVYRIGITELITRCAKHIFKTYLQGVELSALSAAVSHFLNCFLSSFPDAVAHLPPDELVSRRKSRKRRLRVPGSGDNNTVWASLTPSELWKSIASEAQNYFHFTFQCESADQAVERYGLQKITLLREISLKAGIQILIKEYNFDSRHKPAFTEEDILNIFPVVKHVNPKASDAFHFFQSGQAKVQQGFLKEGCELINEALNLFNNVYGAMHVEICACLRLLARLNYIMGDHPEALSNQQKAVLMSERVLGIEHPNTIQEYMHLALYCFANGQLSTALKLLYRARYLLLLVSGEDHPEMALLDSNIGLVLHGVMEYDLSLRFLENALSINTKYHGARSLKVALSHHLVARVYESKAEFRSALQHEKEGYTIYKNQMGETHEKTKESSEYLKYLTQQAVALQRTMNEIYKNGSNASIMPLKVTGTQRRAWVASTCEQRCYFFLFLLQFTAPSMASVLEQLNIINGIIFIPLR</sequence>
<reference evidence="6" key="2">
    <citation type="submission" date="2004-02" db="EMBL/GenBank/DDBJ databases">
        <authorList>
            <consortium name="Genoscope"/>
            <consortium name="Whitehead Institute Centre for Genome Research"/>
        </authorList>
    </citation>
    <scope>NUCLEOTIDE SEQUENCE</scope>
</reference>
<protein>
    <submittedName>
        <fullName evidence="6">Chromosome 10 SCAF15036, whole genome shotgun sequence</fullName>
    </submittedName>
</protein>
<dbReference type="PANTHER" id="PTHR12601">
    <property type="entry name" value="EUKARYOTIC TRANSLATION INITIATION FACTOR 3 SUBUNIT EIF-3"/>
    <property type="match status" value="1"/>
</dbReference>
<dbReference type="FunFam" id="1.25.40.10:FF:000088">
    <property type="entry name" value="Clustered mitochondria (CluA/CLU1) homolog"/>
    <property type="match status" value="1"/>
</dbReference>
<dbReference type="GO" id="GO:0048312">
    <property type="term" value="P:intracellular distribution of mitochondria"/>
    <property type="evidence" value="ECO:0007669"/>
    <property type="project" value="TreeGrafter"/>
</dbReference>
<name>Q4RJN6_TETNG</name>
<evidence type="ECO:0000256" key="1">
    <source>
        <dbReference type="ARBA" id="ARBA00022490"/>
    </source>
</evidence>
<dbReference type="GO" id="GO:0005737">
    <property type="term" value="C:cytoplasm"/>
    <property type="evidence" value="ECO:0007669"/>
    <property type="project" value="TreeGrafter"/>
</dbReference>
<keyword evidence="2" id="KW-0677">Repeat</keyword>
<dbReference type="InterPro" id="IPR011990">
    <property type="entry name" value="TPR-like_helical_dom_sf"/>
</dbReference>
<gene>
    <name evidence="6" type="ORF">GSTENG00033354001</name>
</gene>
<evidence type="ECO:0000259" key="5">
    <source>
        <dbReference type="PROSITE" id="PS51823"/>
    </source>
</evidence>
<dbReference type="CDD" id="cd15466">
    <property type="entry name" value="CLU-central"/>
    <property type="match status" value="1"/>
</dbReference>
<dbReference type="PANTHER" id="PTHR12601:SF10">
    <property type="entry name" value="CLUSTERED MITOCHONDRIA PROTEIN HOMOLOG"/>
    <property type="match status" value="1"/>
</dbReference>
<dbReference type="Gene3D" id="3.30.2280.10">
    <property type="entry name" value="Hypothetical protein (hspc210)"/>
    <property type="match status" value="1"/>
</dbReference>
<dbReference type="GO" id="GO:0003729">
    <property type="term" value="F:mRNA binding"/>
    <property type="evidence" value="ECO:0007669"/>
    <property type="project" value="TreeGrafter"/>
</dbReference>
<dbReference type="HAMAP" id="MF_03013">
    <property type="entry name" value="CLU"/>
    <property type="match status" value="1"/>
</dbReference>
<evidence type="ECO:0000256" key="2">
    <source>
        <dbReference type="ARBA" id="ARBA00022737"/>
    </source>
</evidence>
<feature type="region of interest" description="Disordered" evidence="4">
    <location>
        <begin position="485"/>
        <end position="533"/>
    </location>
</feature>
<dbReference type="InterPro" id="IPR023231">
    <property type="entry name" value="GSKIP_dom_sf"/>
</dbReference>
<dbReference type="FunFam" id="3.30.2280.10:FF:000001">
    <property type="entry name" value="Clustered mitochondria (CluA/CLU1) homolog"/>
    <property type="match status" value="1"/>
</dbReference>
<dbReference type="InterPro" id="IPR033646">
    <property type="entry name" value="CLU-central"/>
</dbReference>
<evidence type="ECO:0000256" key="4">
    <source>
        <dbReference type="SAM" id="MobiDB-lite"/>
    </source>
</evidence>
<dbReference type="Pfam" id="PF12807">
    <property type="entry name" value="eIF3_p135"/>
    <property type="match status" value="1"/>
</dbReference>
<dbReference type="Gene3D" id="1.25.40.10">
    <property type="entry name" value="Tetratricopeptide repeat domain"/>
    <property type="match status" value="1"/>
</dbReference>
<dbReference type="InterPro" id="IPR027523">
    <property type="entry name" value="CLU_prot"/>
</dbReference>
<dbReference type="AlphaFoldDB" id="Q4RJN6"/>
<organism evidence="6">
    <name type="scientific">Tetraodon nigroviridis</name>
    <name type="common">Spotted green pufferfish</name>
    <name type="synonym">Chelonodon nigroviridis</name>
    <dbReference type="NCBI Taxonomy" id="99883"/>
    <lineage>
        <taxon>Eukaryota</taxon>
        <taxon>Metazoa</taxon>
        <taxon>Chordata</taxon>
        <taxon>Craniata</taxon>
        <taxon>Vertebrata</taxon>
        <taxon>Euteleostomi</taxon>
        <taxon>Actinopterygii</taxon>
        <taxon>Neopterygii</taxon>
        <taxon>Teleostei</taxon>
        <taxon>Neoteleostei</taxon>
        <taxon>Acanthomorphata</taxon>
        <taxon>Eupercaria</taxon>
        <taxon>Tetraodontiformes</taxon>
        <taxon>Tetradontoidea</taxon>
        <taxon>Tetraodontidae</taxon>
        <taxon>Tetraodon</taxon>
    </lineage>
</organism>
<proteinExistence type="inferred from homology"/>
<accession>Q4RJN6</accession>
<feature type="domain" description="Clu" evidence="5">
    <location>
        <begin position="160"/>
        <end position="410"/>
    </location>
</feature>
<dbReference type="SUPFAM" id="SSF103107">
    <property type="entry name" value="Hypothetical protein c14orf129, hspc210"/>
    <property type="match status" value="1"/>
</dbReference>
<evidence type="ECO:0000256" key="3">
    <source>
        <dbReference type="ARBA" id="ARBA00022803"/>
    </source>
</evidence>
<dbReference type="EMBL" id="CAAE01015036">
    <property type="protein sequence ID" value="CAG11396.1"/>
    <property type="molecule type" value="Genomic_DNA"/>
</dbReference>
<keyword evidence="3" id="KW-0802">TPR repeat</keyword>
<dbReference type="Pfam" id="PF13424">
    <property type="entry name" value="TPR_12"/>
    <property type="match status" value="2"/>
</dbReference>
<dbReference type="PROSITE" id="PS51823">
    <property type="entry name" value="CLU"/>
    <property type="match status" value="1"/>
</dbReference>
<dbReference type="InterPro" id="IPR025697">
    <property type="entry name" value="CLU_dom"/>
</dbReference>